<keyword evidence="7" id="KW-0808">Transferase</keyword>
<dbReference type="Pfam" id="PF02518">
    <property type="entry name" value="HATPase_c"/>
    <property type="match status" value="1"/>
</dbReference>
<reference evidence="7 8" key="1">
    <citation type="journal article" date="2010" name="Stand. Genomic Sci.">
        <title>Complete genome sequence of Arcobacter nitrofigilis type strain (CI).</title>
        <authorList>
            <person name="Pati A."/>
            <person name="Gronow S."/>
            <person name="Lapidus A."/>
            <person name="Copeland A."/>
            <person name="Glavina Del Rio T."/>
            <person name="Nolan M."/>
            <person name="Lucas S."/>
            <person name="Tice H."/>
            <person name="Cheng J.F."/>
            <person name="Han C."/>
            <person name="Chertkov O."/>
            <person name="Bruce D."/>
            <person name="Tapia R."/>
            <person name="Goodwin L."/>
            <person name="Pitluck S."/>
            <person name="Liolios K."/>
            <person name="Ivanova N."/>
            <person name="Mavromatis K."/>
            <person name="Chen A."/>
            <person name="Palaniappan K."/>
            <person name="Land M."/>
            <person name="Hauser L."/>
            <person name="Chang Y.J."/>
            <person name="Jeffries C.D."/>
            <person name="Detter J.C."/>
            <person name="Rohde M."/>
            <person name="Goker M."/>
            <person name="Bristow J."/>
            <person name="Eisen J.A."/>
            <person name="Markowitz V."/>
            <person name="Hugenholtz P."/>
            <person name="Klenk H.P."/>
            <person name="Kyrpides N.C."/>
        </authorList>
    </citation>
    <scope>NUCLEOTIDE SEQUENCE [LARGE SCALE GENOMIC DNA]</scope>
    <source>
        <strain evidence="8">ATCC 33309 / DSM 7299 / CCUG 15893 / LMG 7604 / NCTC 12251 / CI</strain>
    </source>
</reference>
<accession>D5V7N0</accession>
<dbReference type="InterPro" id="IPR005467">
    <property type="entry name" value="His_kinase_dom"/>
</dbReference>
<dbReference type="InterPro" id="IPR003661">
    <property type="entry name" value="HisK_dim/P_dom"/>
</dbReference>
<evidence type="ECO:0000313" key="7">
    <source>
        <dbReference type="EMBL" id="ADG94650.1"/>
    </source>
</evidence>
<comment type="catalytic activity">
    <reaction evidence="1">
        <text>ATP + protein L-histidine = ADP + protein N-phospho-L-histidine.</text>
        <dbReference type="EC" id="2.7.13.3"/>
    </reaction>
</comment>
<dbReference type="Gene3D" id="1.10.287.130">
    <property type="match status" value="1"/>
</dbReference>
<keyword evidence="8" id="KW-1185">Reference proteome</keyword>
<dbReference type="SMART" id="SM00387">
    <property type="entry name" value="HATPase_c"/>
    <property type="match status" value="1"/>
</dbReference>
<dbReference type="KEGG" id="ant:Arnit_3002"/>
<protein>
    <recommendedName>
        <fullName evidence="2">histidine kinase</fullName>
        <ecNumber evidence="2">2.7.13.3</ecNumber>
    </recommendedName>
</protein>
<evidence type="ECO:0000256" key="4">
    <source>
        <dbReference type="SAM" id="Coils"/>
    </source>
</evidence>
<dbReference type="InterPro" id="IPR003594">
    <property type="entry name" value="HATPase_dom"/>
</dbReference>
<dbReference type="InterPro" id="IPR036097">
    <property type="entry name" value="HisK_dim/P_sf"/>
</dbReference>
<dbReference type="eggNOG" id="COG4191">
    <property type="taxonomic scope" value="Bacteria"/>
</dbReference>
<dbReference type="EC" id="2.7.13.3" evidence="2"/>
<name>D5V7N0_ARCNC</name>
<keyword evidence="5" id="KW-1133">Transmembrane helix</keyword>
<keyword evidence="4" id="KW-0175">Coiled coil</keyword>
<keyword evidence="3" id="KW-0597">Phosphoprotein</keyword>
<evidence type="ECO:0000256" key="5">
    <source>
        <dbReference type="SAM" id="Phobius"/>
    </source>
</evidence>
<dbReference type="SMART" id="SM00388">
    <property type="entry name" value="HisKA"/>
    <property type="match status" value="1"/>
</dbReference>
<evidence type="ECO:0000256" key="2">
    <source>
        <dbReference type="ARBA" id="ARBA00012438"/>
    </source>
</evidence>
<dbReference type="AlphaFoldDB" id="D5V7N0"/>
<dbReference type="InterPro" id="IPR004358">
    <property type="entry name" value="Sig_transdc_His_kin-like_C"/>
</dbReference>
<dbReference type="Proteomes" id="UP000000939">
    <property type="component" value="Chromosome"/>
</dbReference>
<dbReference type="GO" id="GO:0000155">
    <property type="term" value="F:phosphorelay sensor kinase activity"/>
    <property type="evidence" value="ECO:0007669"/>
    <property type="project" value="InterPro"/>
</dbReference>
<feature type="transmembrane region" description="Helical" evidence="5">
    <location>
        <begin position="55"/>
        <end position="71"/>
    </location>
</feature>
<dbReference type="Gene3D" id="3.30.565.10">
    <property type="entry name" value="Histidine kinase-like ATPase, C-terminal domain"/>
    <property type="match status" value="1"/>
</dbReference>
<dbReference type="PANTHER" id="PTHR43065:SF42">
    <property type="entry name" value="TWO-COMPONENT SENSOR PPRA"/>
    <property type="match status" value="1"/>
</dbReference>
<sequence length="347" mass="41250" precursor="true">MKEYQMQDIKQQYIKDLIYMLIFTILMLLLLLKVNAFDLLIKYTRAHEEYQLDEVILLVLISSFSFIWFSLRRLKELKILKDKLSVQNNKLEEKIKKELKTSLEKEKILFKQARMALMGEMINHISHQWKQPLSVIRMSNTLLEISRDKLYHVNENDLDEAIKNIDDSVQNLSDTIDDFRDFFQINKQITQFSLTKVFNKVLKLIENHYKNSHIIIHKNIEHENAYGFESDILQVLLNILRNAKDELERKDLKLKRHLFIHVYRENEQIIIKIKDNGGGIKEENLNKLFEAYFISEENSENLGTGLYMCKQIITNMKGQLSVINSEYEFENEHYKGAEFIISIPINN</sequence>
<dbReference type="PRINTS" id="PR00344">
    <property type="entry name" value="BCTRLSENSOR"/>
</dbReference>
<feature type="coiled-coil region" evidence="4">
    <location>
        <begin position="230"/>
        <end position="257"/>
    </location>
</feature>
<feature type="domain" description="Histidine kinase" evidence="6">
    <location>
        <begin position="124"/>
        <end position="347"/>
    </location>
</feature>
<organism evidence="7 8">
    <name type="scientific">Arcobacter nitrofigilis (strain ATCC 33309 / DSM 7299 / CCUG 15893 / LMG 7604 / NCTC 12251 / CI)</name>
    <name type="common">Campylobacter nitrofigilis</name>
    <dbReference type="NCBI Taxonomy" id="572480"/>
    <lineage>
        <taxon>Bacteria</taxon>
        <taxon>Pseudomonadati</taxon>
        <taxon>Campylobacterota</taxon>
        <taxon>Epsilonproteobacteria</taxon>
        <taxon>Campylobacterales</taxon>
        <taxon>Arcobacteraceae</taxon>
        <taxon>Arcobacter</taxon>
    </lineage>
</organism>
<keyword evidence="5" id="KW-0812">Transmembrane</keyword>
<evidence type="ECO:0000256" key="1">
    <source>
        <dbReference type="ARBA" id="ARBA00000085"/>
    </source>
</evidence>
<evidence type="ECO:0000259" key="6">
    <source>
        <dbReference type="PROSITE" id="PS50109"/>
    </source>
</evidence>
<feature type="coiled-coil region" evidence="4">
    <location>
        <begin position="74"/>
        <end position="101"/>
    </location>
</feature>
<dbReference type="InterPro" id="IPR036890">
    <property type="entry name" value="HATPase_C_sf"/>
</dbReference>
<dbReference type="PANTHER" id="PTHR43065">
    <property type="entry name" value="SENSOR HISTIDINE KINASE"/>
    <property type="match status" value="1"/>
</dbReference>
<dbReference type="SUPFAM" id="SSF55874">
    <property type="entry name" value="ATPase domain of HSP90 chaperone/DNA topoisomerase II/histidine kinase"/>
    <property type="match status" value="1"/>
</dbReference>
<evidence type="ECO:0000256" key="3">
    <source>
        <dbReference type="ARBA" id="ARBA00022553"/>
    </source>
</evidence>
<keyword evidence="7" id="KW-0418">Kinase</keyword>
<dbReference type="CDD" id="cd00082">
    <property type="entry name" value="HisKA"/>
    <property type="match status" value="1"/>
</dbReference>
<dbReference type="STRING" id="572480.Arnit_3002"/>
<dbReference type="SUPFAM" id="SSF47384">
    <property type="entry name" value="Homodimeric domain of signal transducing histidine kinase"/>
    <property type="match status" value="1"/>
</dbReference>
<dbReference type="PROSITE" id="PS50109">
    <property type="entry name" value="HIS_KIN"/>
    <property type="match status" value="1"/>
</dbReference>
<feature type="transmembrane region" description="Helical" evidence="5">
    <location>
        <begin position="16"/>
        <end position="35"/>
    </location>
</feature>
<dbReference type="EMBL" id="CP001999">
    <property type="protein sequence ID" value="ADG94650.1"/>
    <property type="molecule type" value="Genomic_DNA"/>
</dbReference>
<proteinExistence type="predicted"/>
<keyword evidence="5" id="KW-0472">Membrane</keyword>
<dbReference type="Pfam" id="PF00512">
    <property type="entry name" value="HisKA"/>
    <property type="match status" value="1"/>
</dbReference>
<dbReference type="HOGENOM" id="CLU_000445_133_0_7"/>
<evidence type="ECO:0000313" key="8">
    <source>
        <dbReference type="Proteomes" id="UP000000939"/>
    </source>
</evidence>
<gene>
    <name evidence="7" type="ordered locus">Arnit_3002</name>
</gene>